<organism evidence="19">
    <name type="scientific">Triticum aestivum</name>
    <name type="common">Wheat</name>
    <dbReference type="NCBI Taxonomy" id="4565"/>
    <lineage>
        <taxon>Eukaryota</taxon>
        <taxon>Viridiplantae</taxon>
        <taxon>Streptophyta</taxon>
        <taxon>Embryophyta</taxon>
        <taxon>Tracheophyta</taxon>
        <taxon>Spermatophyta</taxon>
        <taxon>Magnoliopsida</taxon>
        <taxon>Liliopsida</taxon>
        <taxon>Poales</taxon>
        <taxon>Poaceae</taxon>
        <taxon>BOP clade</taxon>
        <taxon>Pooideae</taxon>
        <taxon>Triticodae</taxon>
        <taxon>Triticeae</taxon>
        <taxon>Triticinae</taxon>
        <taxon>Triticum</taxon>
    </lineage>
</organism>
<dbReference type="Gene3D" id="1.10.510.10">
    <property type="entry name" value="Transferase(Phosphotransferase) domain 1"/>
    <property type="match status" value="1"/>
</dbReference>
<feature type="chain" id="PRO_5043177115" description="Protein kinase domain-containing protein" evidence="17">
    <location>
        <begin position="26"/>
        <end position="653"/>
    </location>
</feature>
<sequence>MQGTAGLPLPLLVLVVVLVVALLHAARGAGAAVGGGCDRRCGGMELPYPFGFSSGCTIRLGCDAGIGAAWLGGAGELGLLVRNVTPRSIILDLQPDCSRRFNTSVAALFSDSYAPSSGNSLIVSSCDDRANINSCSSGPAERFLDRNSSHCSANGSIRCIEPAPSNRGAAHHILDKSELLLSDCNGLVSSISYSDTIMGPALMLGALQLDWWVPGRCRCSVTENCTQFTAPTTGQEAFRCECPDGFEGDGFIDGTGCQSTGTASSRQQRGPFGVFAAVTAIAVVLLVLSISACFIFRRCRRRNTMTKTKQPLKAVAALFRGELVDDELHQGAAGPRRFSYDDLAAATDNFSDDRALGRGGFGSVYQGFLSDMNREVAVKRVSETSRQGWKEFVSELIGWCHGGGGELLLVYDLMHNDSLDTHLYRQDSVLMWPTRYEIVLGVGSALLYLHQDTEQRVVHRDIKPSNIMLDAYFTAKLGDFGLARLINDGRRSHTTGIAGTMGYMDPECVLAGRASVESDMYSWVVLLEVACGRRPALVQDDGDVIHLVQWVWDLYGRGKTLSAADARLKEEFDGLEMERVMVVGLWCAHPHRGMRPSIRQAMNVLRFGASLPALPARWATNYSFELRNVGHEQRQWPMICQDTAWIYPSFFAA</sequence>
<evidence type="ECO:0000256" key="1">
    <source>
        <dbReference type="ARBA" id="ARBA00004251"/>
    </source>
</evidence>
<feature type="transmembrane region" description="Helical" evidence="16">
    <location>
        <begin position="272"/>
        <end position="296"/>
    </location>
</feature>
<dbReference type="SMR" id="A0A3B6LGM6"/>
<dbReference type="InterPro" id="IPR008271">
    <property type="entry name" value="Ser/Thr_kinase_AS"/>
</dbReference>
<dbReference type="Proteomes" id="UP000019116">
    <property type="component" value="Chromosome 5B"/>
</dbReference>
<evidence type="ECO:0000256" key="10">
    <source>
        <dbReference type="ARBA" id="ARBA00022840"/>
    </source>
</evidence>
<evidence type="ECO:0000256" key="17">
    <source>
        <dbReference type="SAM" id="SignalP"/>
    </source>
</evidence>
<keyword evidence="14" id="KW-0325">Glycoprotein</keyword>
<dbReference type="GO" id="GO:0005524">
    <property type="term" value="F:ATP binding"/>
    <property type="evidence" value="ECO:0007669"/>
    <property type="project" value="UniProtKB-UniRule"/>
</dbReference>
<dbReference type="Gramene" id="TraesROB_scaffold_030116_01G000200.1">
    <property type="protein sequence ID" value="TraesROB_scaffold_030116_01G000200.1"/>
    <property type="gene ID" value="TraesROB_scaffold_030116_01G000200"/>
</dbReference>
<evidence type="ECO:0000256" key="9">
    <source>
        <dbReference type="ARBA" id="ARBA00022777"/>
    </source>
</evidence>
<keyword evidence="5" id="KW-0808">Transferase</keyword>
<dbReference type="InterPro" id="IPR050528">
    <property type="entry name" value="L-type_Lectin-RKs"/>
</dbReference>
<keyword evidence="4" id="KW-1003">Cell membrane</keyword>
<evidence type="ECO:0000256" key="6">
    <source>
        <dbReference type="ARBA" id="ARBA00022692"/>
    </source>
</evidence>
<evidence type="ECO:0000256" key="16">
    <source>
        <dbReference type="SAM" id="Phobius"/>
    </source>
</evidence>
<comment type="subcellular location">
    <subcellularLocation>
        <location evidence="1">Cell membrane</location>
        <topology evidence="1">Single-pass type I membrane protein</topology>
    </subcellularLocation>
</comment>
<dbReference type="OMA" id="TENCTQF"/>
<keyword evidence="20" id="KW-1185">Reference proteome</keyword>
<dbReference type="PROSITE" id="PS00108">
    <property type="entry name" value="PROTEIN_KINASE_ST"/>
    <property type="match status" value="1"/>
</dbReference>
<keyword evidence="7 17" id="KW-0732">Signal</keyword>
<dbReference type="AlphaFoldDB" id="A0A3B6LGM6"/>
<protein>
    <recommendedName>
        <fullName evidence="18">Protein kinase domain-containing protein</fullName>
    </recommendedName>
</protein>
<dbReference type="InterPro" id="IPR000719">
    <property type="entry name" value="Prot_kinase_dom"/>
</dbReference>
<dbReference type="InterPro" id="IPR011009">
    <property type="entry name" value="Kinase-like_dom_sf"/>
</dbReference>
<evidence type="ECO:0000256" key="4">
    <source>
        <dbReference type="ARBA" id="ARBA00022475"/>
    </source>
</evidence>
<keyword evidence="12 16" id="KW-0472">Membrane</keyword>
<dbReference type="SMART" id="SM00220">
    <property type="entry name" value="S_TKc"/>
    <property type="match status" value="1"/>
</dbReference>
<dbReference type="Pfam" id="PF00069">
    <property type="entry name" value="Pkinase"/>
    <property type="match status" value="1"/>
</dbReference>
<dbReference type="GO" id="GO:0005886">
    <property type="term" value="C:plasma membrane"/>
    <property type="evidence" value="ECO:0000318"/>
    <property type="project" value="GO_Central"/>
</dbReference>
<evidence type="ECO:0000256" key="3">
    <source>
        <dbReference type="ARBA" id="ARBA00010217"/>
    </source>
</evidence>
<dbReference type="STRING" id="4565.A0A3B6LGM6"/>
<accession>A0A3B6LGM6</accession>
<dbReference type="InterPro" id="IPR017441">
    <property type="entry name" value="Protein_kinase_ATP_BS"/>
</dbReference>
<proteinExistence type="inferred from homology"/>
<evidence type="ECO:0000256" key="15">
    <source>
        <dbReference type="PROSITE-ProRule" id="PRU10141"/>
    </source>
</evidence>
<dbReference type="Gene3D" id="3.30.200.20">
    <property type="entry name" value="Phosphorylase Kinase, domain 1"/>
    <property type="match status" value="1"/>
</dbReference>
<evidence type="ECO:0000313" key="19">
    <source>
        <dbReference type="EnsemblPlants" id="TraesCS5B02G057500.1"/>
    </source>
</evidence>
<dbReference type="Gramene" id="TraesCS5B02G057500.1">
    <property type="protein sequence ID" value="TraesCS5B02G057500.1"/>
    <property type="gene ID" value="TraesCS5B02G057500"/>
</dbReference>
<reference evidence="19" key="1">
    <citation type="submission" date="2018-08" db="EMBL/GenBank/DDBJ databases">
        <authorList>
            <person name="Rossello M."/>
        </authorList>
    </citation>
    <scope>NUCLEOTIDE SEQUENCE [LARGE SCALE GENOMIC DNA]</scope>
    <source>
        <strain evidence="19">cv. Chinese Spring</strain>
    </source>
</reference>
<evidence type="ECO:0000256" key="5">
    <source>
        <dbReference type="ARBA" id="ARBA00022679"/>
    </source>
</evidence>
<feature type="signal peptide" evidence="17">
    <location>
        <begin position="1"/>
        <end position="25"/>
    </location>
</feature>
<keyword evidence="6 16" id="KW-0812">Transmembrane</keyword>
<dbReference type="PANTHER" id="PTHR27007">
    <property type="match status" value="1"/>
</dbReference>
<evidence type="ECO:0000256" key="11">
    <source>
        <dbReference type="ARBA" id="ARBA00022989"/>
    </source>
</evidence>
<dbReference type="EnsemblPlants" id="TraesCS5B02G057500.1">
    <property type="protein sequence ID" value="TraesCS5B02G057500.1"/>
    <property type="gene ID" value="TraesCS5B02G057500"/>
</dbReference>
<dbReference type="GO" id="GO:0004672">
    <property type="term" value="F:protein kinase activity"/>
    <property type="evidence" value="ECO:0007669"/>
    <property type="project" value="InterPro"/>
</dbReference>
<keyword evidence="8 15" id="KW-0547">Nucleotide-binding</keyword>
<keyword evidence="11 16" id="KW-1133">Transmembrane helix</keyword>
<keyword evidence="9" id="KW-0418">Kinase</keyword>
<evidence type="ECO:0000256" key="13">
    <source>
        <dbReference type="ARBA" id="ARBA00023170"/>
    </source>
</evidence>
<evidence type="ECO:0000259" key="18">
    <source>
        <dbReference type="PROSITE" id="PS50011"/>
    </source>
</evidence>
<dbReference type="SUPFAM" id="SSF56112">
    <property type="entry name" value="Protein kinase-like (PK-like)"/>
    <property type="match status" value="1"/>
</dbReference>
<dbReference type="FunFam" id="1.10.510.10:FF:000240">
    <property type="entry name" value="Lectin-domain containing receptor kinase A4.3"/>
    <property type="match status" value="1"/>
</dbReference>
<dbReference type="Gramene" id="TraesRN5B0100148300.1">
    <property type="protein sequence ID" value="TraesRN5B0100148300.1"/>
    <property type="gene ID" value="TraesRN5B0100148300"/>
</dbReference>
<keyword evidence="13" id="KW-0675">Receptor</keyword>
<evidence type="ECO:0000256" key="7">
    <source>
        <dbReference type="ARBA" id="ARBA00022729"/>
    </source>
</evidence>
<evidence type="ECO:0000313" key="20">
    <source>
        <dbReference type="Proteomes" id="UP000019116"/>
    </source>
</evidence>
<evidence type="ECO:0000256" key="2">
    <source>
        <dbReference type="ARBA" id="ARBA00008536"/>
    </source>
</evidence>
<feature type="binding site" evidence="15">
    <location>
        <position position="379"/>
    </location>
    <ligand>
        <name>ATP</name>
        <dbReference type="ChEBI" id="CHEBI:30616"/>
    </ligand>
</feature>
<dbReference type="PROSITE" id="PS50011">
    <property type="entry name" value="PROTEIN_KINASE_DOM"/>
    <property type="match status" value="1"/>
</dbReference>
<dbReference type="OrthoDB" id="691441at2759"/>
<reference evidence="19" key="2">
    <citation type="submission" date="2018-10" db="UniProtKB">
        <authorList>
            <consortium name="EnsemblPlants"/>
        </authorList>
    </citation>
    <scope>IDENTIFICATION</scope>
</reference>
<dbReference type="GO" id="GO:0002229">
    <property type="term" value="P:defense response to oomycetes"/>
    <property type="evidence" value="ECO:0007669"/>
    <property type="project" value="UniProtKB-ARBA"/>
</dbReference>
<dbReference type="Gramene" id="TraesCS5B03G0144600.1">
    <property type="protein sequence ID" value="TraesCS5B03G0144600.1.CDS"/>
    <property type="gene ID" value="TraesCS5B03G0144600"/>
</dbReference>
<evidence type="ECO:0000256" key="14">
    <source>
        <dbReference type="ARBA" id="ARBA00023180"/>
    </source>
</evidence>
<comment type="similarity">
    <text evidence="2">In the N-terminal section; belongs to the leguminous lectin family.</text>
</comment>
<evidence type="ECO:0000256" key="8">
    <source>
        <dbReference type="ARBA" id="ARBA00022741"/>
    </source>
</evidence>
<evidence type="ECO:0000256" key="12">
    <source>
        <dbReference type="ARBA" id="ARBA00023136"/>
    </source>
</evidence>
<feature type="domain" description="Protein kinase" evidence="18">
    <location>
        <begin position="350"/>
        <end position="614"/>
    </location>
</feature>
<dbReference type="PROSITE" id="PS00107">
    <property type="entry name" value="PROTEIN_KINASE_ATP"/>
    <property type="match status" value="1"/>
</dbReference>
<comment type="similarity">
    <text evidence="3">In the C-terminal section; belongs to the protein kinase superfamily. Ser/Thr protein kinase family.</text>
</comment>
<keyword evidence="10 15" id="KW-0067">ATP-binding</keyword>
<name>A0A3B6LGM6_WHEAT</name>